<keyword evidence="3" id="KW-1185">Reference proteome</keyword>
<dbReference type="HOGENOM" id="CLU_1837040_0_0_1"/>
<name>K1QXJ8_MAGGI</name>
<dbReference type="AlphaFoldDB" id="K1QXJ8"/>
<evidence type="ECO:0000313" key="2">
    <source>
        <dbReference type="EnsemblMetazoa" id="G26488.1:cds"/>
    </source>
</evidence>
<dbReference type="EnsemblMetazoa" id="G26488.1">
    <property type="protein sequence ID" value="G26488.1:cds"/>
    <property type="gene ID" value="G26488"/>
</dbReference>
<protein>
    <submittedName>
        <fullName evidence="1 2">Uncharacterized protein</fullName>
    </submittedName>
</protein>
<organism evidence="1">
    <name type="scientific">Magallana gigas</name>
    <name type="common">Pacific oyster</name>
    <name type="synonym">Crassostrea gigas</name>
    <dbReference type="NCBI Taxonomy" id="29159"/>
    <lineage>
        <taxon>Eukaryota</taxon>
        <taxon>Metazoa</taxon>
        <taxon>Spiralia</taxon>
        <taxon>Lophotrochozoa</taxon>
        <taxon>Mollusca</taxon>
        <taxon>Bivalvia</taxon>
        <taxon>Autobranchia</taxon>
        <taxon>Pteriomorphia</taxon>
        <taxon>Ostreida</taxon>
        <taxon>Ostreoidea</taxon>
        <taxon>Ostreidae</taxon>
        <taxon>Magallana</taxon>
    </lineage>
</organism>
<dbReference type="Proteomes" id="UP000005408">
    <property type="component" value="Unassembled WGS sequence"/>
</dbReference>
<evidence type="ECO:0000313" key="3">
    <source>
        <dbReference type="Proteomes" id="UP000005408"/>
    </source>
</evidence>
<accession>K1QXJ8</accession>
<sequence>MCMLVVGRCNATPADDHDPRVLTGTPESPDITSEMEKFLVLLVLLFVGISHHGVSGNRGGALFAFRDFGSARDHSLWVLPSAPQSGAIVAGDLLLVPLIPIDRRNSPSNSRPRRTASPTFPSAFHLLQDFIRSTTGQFEH</sequence>
<evidence type="ECO:0000313" key="1">
    <source>
        <dbReference type="EMBL" id="EKC33665.1"/>
    </source>
</evidence>
<reference evidence="2" key="2">
    <citation type="submission" date="2022-08" db="UniProtKB">
        <authorList>
            <consortium name="EnsemblMetazoa"/>
        </authorList>
    </citation>
    <scope>IDENTIFICATION</scope>
    <source>
        <strain evidence="2">05x7-T-G4-1.051#20</strain>
    </source>
</reference>
<gene>
    <name evidence="1" type="ORF">CGI_10015494</name>
</gene>
<reference evidence="1" key="1">
    <citation type="journal article" date="2012" name="Nature">
        <title>The oyster genome reveals stress adaptation and complexity of shell formation.</title>
        <authorList>
            <person name="Zhang G."/>
            <person name="Fang X."/>
            <person name="Guo X."/>
            <person name="Li L."/>
            <person name="Luo R."/>
            <person name="Xu F."/>
            <person name="Yang P."/>
            <person name="Zhang L."/>
            <person name="Wang X."/>
            <person name="Qi H."/>
            <person name="Xiong Z."/>
            <person name="Que H."/>
            <person name="Xie Y."/>
            <person name="Holland P.W."/>
            <person name="Paps J."/>
            <person name="Zhu Y."/>
            <person name="Wu F."/>
            <person name="Chen Y."/>
            <person name="Wang J."/>
            <person name="Peng C."/>
            <person name="Meng J."/>
            <person name="Yang L."/>
            <person name="Liu J."/>
            <person name="Wen B."/>
            <person name="Zhang N."/>
            <person name="Huang Z."/>
            <person name="Zhu Q."/>
            <person name="Feng Y."/>
            <person name="Mount A."/>
            <person name="Hedgecock D."/>
            <person name="Xu Z."/>
            <person name="Liu Y."/>
            <person name="Domazet-Loso T."/>
            <person name="Du Y."/>
            <person name="Sun X."/>
            <person name="Zhang S."/>
            <person name="Liu B."/>
            <person name="Cheng P."/>
            <person name="Jiang X."/>
            <person name="Li J."/>
            <person name="Fan D."/>
            <person name="Wang W."/>
            <person name="Fu W."/>
            <person name="Wang T."/>
            <person name="Wang B."/>
            <person name="Zhang J."/>
            <person name="Peng Z."/>
            <person name="Li Y."/>
            <person name="Li N."/>
            <person name="Wang J."/>
            <person name="Chen M."/>
            <person name="He Y."/>
            <person name="Tan F."/>
            <person name="Song X."/>
            <person name="Zheng Q."/>
            <person name="Huang R."/>
            <person name="Yang H."/>
            <person name="Du X."/>
            <person name="Chen L."/>
            <person name="Yang M."/>
            <person name="Gaffney P.M."/>
            <person name="Wang S."/>
            <person name="Luo L."/>
            <person name="She Z."/>
            <person name="Ming Y."/>
            <person name="Huang W."/>
            <person name="Zhang S."/>
            <person name="Huang B."/>
            <person name="Zhang Y."/>
            <person name="Qu T."/>
            <person name="Ni P."/>
            <person name="Miao G."/>
            <person name="Wang J."/>
            <person name="Wang Q."/>
            <person name="Steinberg C.E."/>
            <person name="Wang H."/>
            <person name="Li N."/>
            <person name="Qian L."/>
            <person name="Zhang G."/>
            <person name="Li Y."/>
            <person name="Yang H."/>
            <person name="Liu X."/>
            <person name="Wang J."/>
            <person name="Yin Y."/>
            <person name="Wang J."/>
        </authorList>
    </citation>
    <scope>NUCLEOTIDE SEQUENCE [LARGE SCALE GENOMIC DNA]</scope>
    <source>
        <strain evidence="1">05x7-T-G4-1.051#20</strain>
    </source>
</reference>
<proteinExistence type="predicted"/>
<dbReference type="EMBL" id="JH817568">
    <property type="protein sequence ID" value="EKC33665.1"/>
    <property type="molecule type" value="Genomic_DNA"/>
</dbReference>